<dbReference type="HOGENOM" id="CLU_2445142_0_0_1"/>
<organism evidence="1 2">
    <name type="scientific">Solanum tuberosum</name>
    <name type="common">Potato</name>
    <dbReference type="NCBI Taxonomy" id="4113"/>
    <lineage>
        <taxon>Eukaryota</taxon>
        <taxon>Viridiplantae</taxon>
        <taxon>Streptophyta</taxon>
        <taxon>Embryophyta</taxon>
        <taxon>Tracheophyta</taxon>
        <taxon>Spermatophyta</taxon>
        <taxon>Magnoliopsida</taxon>
        <taxon>eudicotyledons</taxon>
        <taxon>Gunneridae</taxon>
        <taxon>Pentapetalae</taxon>
        <taxon>asterids</taxon>
        <taxon>lamiids</taxon>
        <taxon>Solanales</taxon>
        <taxon>Solanaceae</taxon>
        <taxon>Solanoideae</taxon>
        <taxon>Solaneae</taxon>
        <taxon>Solanum</taxon>
    </lineage>
</organism>
<accession>M1DPQ3</accession>
<evidence type="ECO:0000313" key="1">
    <source>
        <dbReference type="EnsemblPlants" id="PGSC0003DMT400092395"/>
    </source>
</evidence>
<sequence>MDVANSNSDFLSSYKLPRWVDHSASLVEITDQLSDPPLVGFITLLLYPSTSSCFGSLGDIVLLDDMLNAPFHRRFDPFVQGLAHWNKRRG</sequence>
<dbReference type="Proteomes" id="UP000011115">
    <property type="component" value="Unassembled WGS sequence"/>
</dbReference>
<dbReference type="PaxDb" id="4113-PGSC0003DMT400092395"/>
<reference evidence="1" key="2">
    <citation type="submission" date="2015-06" db="UniProtKB">
        <authorList>
            <consortium name="EnsemblPlants"/>
        </authorList>
    </citation>
    <scope>IDENTIFICATION</scope>
    <source>
        <strain evidence="1">DM1-3 516 R44</strain>
    </source>
</reference>
<dbReference type="InParanoid" id="M1DPQ3"/>
<protein>
    <submittedName>
        <fullName evidence="1">Uncharacterized protein</fullName>
    </submittedName>
</protein>
<name>M1DPQ3_SOLTU</name>
<dbReference type="AlphaFoldDB" id="M1DPQ3"/>
<dbReference type="EnsemblPlants" id="PGSC0003DMT400092395">
    <property type="protein sequence ID" value="PGSC0003DMT400092395"/>
    <property type="gene ID" value="PGSC0003DMG400041966"/>
</dbReference>
<proteinExistence type="predicted"/>
<keyword evidence="2" id="KW-1185">Reference proteome</keyword>
<reference evidence="2" key="1">
    <citation type="journal article" date="2011" name="Nature">
        <title>Genome sequence and analysis of the tuber crop potato.</title>
        <authorList>
            <consortium name="The Potato Genome Sequencing Consortium"/>
        </authorList>
    </citation>
    <scope>NUCLEOTIDE SEQUENCE [LARGE SCALE GENOMIC DNA]</scope>
    <source>
        <strain evidence="2">cv. DM1-3 516 R44</strain>
    </source>
</reference>
<dbReference type="Gramene" id="PGSC0003DMT400092395">
    <property type="protein sequence ID" value="PGSC0003DMT400092395"/>
    <property type="gene ID" value="PGSC0003DMG400041966"/>
</dbReference>
<evidence type="ECO:0000313" key="2">
    <source>
        <dbReference type="Proteomes" id="UP000011115"/>
    </source>
</evidence>